<dbReference type="Proteomes" id="UP000196027">
    <property type="component" value="Chromosome"/>
</dbReference>
<keyword evidence="5 13" id="KW-0812">Transmembrane</keyword>
<dbReference type="GO" id="GO:0005886">
    <property type="term" value="C:plasma membrane"/>
    <property type="evidence" value="ECO:0007669"/>
    <property type="project" value="UniProtKB-SubCell"/>
</dbReference>
<dbReference type="InterPro" id="IPR022924">
    <property type="entry name" value="Cardiolipin_synthase"/>
</dbReference>
<dbReference type="FunFam" id="3.30.870.10:FF:000014">
    <property type="entry name" value="Cardiolipin synthase"/>
    <property type="match status" value="1"/>
</dbReference>
<dbReference type="InterPro" id="IPR025202">
    <property type="entry name" value="PLD-like_dom"/>
</dbReference>
<evidence type="ECO:0000256" key="5">
    <source>
        <dbReference type="ARBA" id="ARBA00022692"/>
    </source>
</evidence>
<keyword evidence="4" id="KW-0808">Transferase</keyword>
<evidence type="ECO:0000256" key="12">
    <source>
        <dbReference type="NCBIfam" id="TIGR04265"/>
    </source>
</evidence>
<dbReference type="GO" id="GO:0032049">
    <property type="term" value="P:cardiolipin biosynthetic process"/>
    <property type="evidence" value="ECO:0007669"/>
    <property type="project" value="UniProtKB-UniRule"/>
</dbReference>
<dbReference type="InterPro" id="IPR027379">
    <property type="entry name" value="CLS_N"/>
</dbReference>
<dbReference type="RefSeq" id="WP_232465258.1">
    <property type="nucleotide sequence ID" value="NZ_CP021425.1"/>
</dbReference>
<dbReference type="AlphaFoldDB" id="A0A1Y0I393"/>
<dbReference type="EMBL" id="CP021425">
    <property type="protein sequence ID" value="ARU54942.1"/>
    <property type="molecule type" value="Genomic_DNA"/>
</dbReference>
<protein>
    <recommendedName>
        <fullName evidence="12">Cardiolipin synthase</fullName>
        <ecNumber evidence="12">2.7.8.-</ecNumber>
    </recommendedName>
</protein>
<dbReference type="KEGG" id="ome:OLMES_0855"/>
<comment type="subcellular location">
    <subcellularLocation>
        <location evidence="1">Cell membrane</location>
        <topology evidence="1">Multi-pass membrane protein</topology>
    </subcellularLocation>
</comment>
<organism evidence="15 16">
    <name type="scientific">Oleiphilus messinensis</name>
    <dbReference type="NCBI Taxonomy" id="141451"/>
    <lineage>
        <taxon>Bacteria</taxon>
        <taxon>Pseudomonadati</taxon>
        <taxon>Pseudomonadota</taxon>
        <taxon>Gammaproteobacteria</taxon>
        <taxon>Oceanospirillales</taxon>
        <taxon>Oleiphilaceae</taxon>
        <taxon>Oleiphilus</taxon>
    </lineage>
</organism>
<gene>
    <name evidence="15" type="ORF">OLMES_0855</name>
</gene>
<evidence type="ECO:0000256" key="11">
    <source>
        <dbReference type="ARBA" id="ARBA00023264"/>
    </source>
</evidence>
<evidence type="ECO:0000259" key="14">
    <source>
        <dbReference type="PROSITE" id="PS50035"/>
    </source>
</evidence>
<reference evidence="15 16" key="1">
    <citation type="submission" date="2017-05" db="EMBL/GenBank/DDBJ databases">
        <title>Genomic insights into alkan degradation activity of Oleiphilus messinensis.</title>
        <authorList>
            <person name="Kozyavkin S.A."/>
            <person name="Slesarev A.I."/>
            <person name="Golyshin P.N."/>
            <person name="Korzhenkov A."/>
            <person name="Golyshina O.N."/>
            <person name="Toshchakov S.V."/>
        </authorList>
    </citation>
    <scope>NUCLEOTIDE SEQUENCE [LARGE SCALE GENOMIC DNA]</scope>
    <source>
        <strain evidence="15 16">ME102</strain>
    </source>
</reference>
<dbReference type="PROSITE" id="PS50035">
    <property type="entry name" value="PLD"/>
    <property type="match status" value="2"/>
</dbReference>
<dbReference type="SMART" id="SM00155">
    <property type="entry name" value="PLDc"/>
    <property type="match status" value="2"/>
</dbReference>
<dbReference type="Pfam" id="PF13091">
    <property type="entry name" value="PLDc_2"/>
    <property type="match status" value="1"/>
</dbReference>
<keyword evidence="16" id="KW-1185">Reference proteome</keyword>
<dbReference type="NCBIfam" id="TIGR04265">
    <property type="entry name" value="bac_cardiolipin"/>
    <property type="match status" value="1"/>
</dbReference>
<evidence type="ECO:0000256" key="13">
    <source>
        <dbReference type="SAM" id="Phobius"/>
    </source>
</evidence>
<dbReference type="InterPro" id="IPR001736">
    <property type="entry name" value="PLipase_D/transphosphatidylase"/>
</dbReference>
<evidence type="ECO:0000256" key="7">
    <source>
        <dbReference type="ARBA" id="ARBA00022989"/>
    </source>
</evidence>
<evidence type="ECO:0000313" key="16">
    <source>
        <dbReference type="Proteomes" id="UP000196027"/>
    </source>
</evidence>
<sequence>MLYLGLILVYTTALVCILQVLQHYRTAQSAIGWIIALLTLPYLALPLYLVFGRNRFEGYARARRKDDRKLDNLAFQLDQLIAPHRPLYQQPDSSKEVFETLARLPFTEHNRCTLLVNGNATIESMFNSILNAERYILTEFYIVRDDELGLQFKTLLMKKARSGVIVFFLYDDVGCAGLSSEYLRDLQEAGILVHPFGTLRSYLKRLQLNFRNHRKIVVTDGETGYVGGINIGDEYLDRTTRYAPWRDTHLKIEGPAVMGLQLSFLEDWHWATGYIPELPKPNLAPKYDEDQKALILATGPADELNYCELFFLQCINQAKSRLWIATPYFVPDIQIMSALQLASLRGVDVRILIPRKPDHKFIYYATYSYLAQADTAGIKIYRYEKGFMHQKVLLVDDTHGVVGTANLDNRSMKLNFEVSAIVHDKSFVAELTQVLVRDFSASNTLPASQYELRSLPFKLLCRAARLLAPIL</sequence>
<feature type="domain" description="PLD phosphodiesterase" evidence="14">
    <location>
        <begin position="208"/>
        <end position="235"/>
    </location>
</feature>
<dbReference type="Gene3D" id="3.30.870.10">
    <property type="entry name" value="Endonuclease Chain A"/>
    <property type="match status" value="2"/>
</dbReference>
<evidence type="ECO:0000256" key="10">
    <source>
        <dbReference type="ARBA" id="ARBA00023209"/>
    </source>
</evidence>
<keyword evidence="11" id="KW-1208">Phospholipid metabolism</keyword>
<evidence type="ECO:0000256" key="6">
    <source>
        <dbReference type="ARBA" id="ARBA00022737"/>
    </source>
</evidence>
<evidence type="ECO:0000313" key="15">
    <source>
        <dbReference type="EMBL" id="ARU54942.1"/>
    </source>
</evidence>
<evidence type="ECO:0000256" key="3">
    <source>
        <dbReference type="ARBA" id="ARBA00022516"/>
    </source>
</evidence>
<proteinExistence type="predicted"/>
<keyword evidence="10" id="KW-0594">Phospholipid biosynthesis</keyword>
<keyword evidence="7 13" id="KW-1133">Transmembrane helix</keyword>
<evidence type="ECO:0000256" key="9">
    <source>
        <dbReference type="ARBA" id="ARBA00023136"/>
    </source>
</evidence>
<feature type="transmembrane region" description="Helical" evidence="13">
    <location>
        <begin position="7"/>
        <end position="24"/>
    </location>
</feature>
<keyword evidence="9 13" id="KW-0472">Membrane</keyword>
<evidence type="ECO:0000256" key="8">
    <source>
        <dbReference type="ARBA" id="ARBA00023098"/>
    </source>
</evidence>
<keyword evidence="2" id="KW-1003">Cell membrane</keyword>
<dbReference type="EC" id="2.7.8.-" evidence="12"/>
<keyword evidence="8" id="KW-0443">Lipid metabolism</keyword>
<dbReference type="PANTHER" id="PTHR21248:SF22">
    <property type="entry name" value="PHOSPHOLIPASE D"/>
    <property type="match status" value="1"/>
</dbReference>
<feature type="domain" description="PLD phosphodiesterase" evidence="14">
    <location>
        <begin position="384"/>
        <end position="411"/>
    </location>
</feature>
<dbReference type="GO" id="GO:0008808">
    <property type="term" value="F:cardiolipin synthase activity"/>
    <property type="evidence" value="ECO:0007669"/>
    <property type="project" value="UniProtKB-UniRule"/>
</dbReference>
<dbReference type="Pfam" id="PF00614">
    <property type="entry name" value="PLDc"/>
    <property type="match status" value="1"/>
</dbReference>
<keyword evidence="6" id="KW-0677">Repeat</keyword>
<dbReference type="PANTHER" id="PTHR21248">
    <property type="entry name" value="CARDIOLIPIN SYNTHASE"/>
    <property type="match status" value="1"/>
</dbReference>
<dbReference type="Pfam" id="PF13396">
    <property type="entry name" value="PLDc_N"/>
    <property type="match status" value="1"/>
</dbReference>
<evidence type="ECO:0000256" key="2">
    <source>
        <dbReference type="ARBA" id="ARBA00022475"/>
    </source>
</evidence>
<accession>A0A1Y0I393</accession>
<evidence type="ECO:0000256" key="1">
    <source>
        <dbReference type="ARBA" id="ARBA00004651"/>
    </source>
</evidence>
<keyword evidence="3" id="KW-0444">Lipid biosynthesis</keyword>
<dbReference type="SUPFAM" id="SSF56024">
    <property type="entry name" value="Phospholipase D/nuclease"/>
    <property type="match status" value="2"/>
</dbReference>
<feature type="transmembrane region" description="Helical" evidence="13">
    <location>
        <begin position="30"/>
        <end position="51"/>
    </location>
</feature>
<name>A0A1Y0I393_9GAMM</name>
<evidence type="ECO:0000256" key="4">
    <source>
        <dbReference type="ARBA" id="ARBA00022679"/>
    </source>
</evidence>